<gene>
    <name evidence="1" type="ORF">PROQFM164_S02g001967</name>
</gene>
<protein>
    <submittedName>
        <fullName evidence="1">Genomic scaffold, ProqFM164S02</fullName>
    </submittedName>
</protein>
<keyword evidence="2" id="KW-1185">Reference proteome</keyword>
<sequence>MGLRILGRRLVFKSAMLESGLEVLAICAKSFAIMAEK</sequence>
<organism evidence="1 2">
    <name type="scientific">Penicillium roqueforti (strain FM164)</name>
    <dbReference type="NCBI Taxonomy" id="1365484"/>
    <lineage>
        <taxon>Eukaryota</taxon>
        <taxon>Fungi</taxon>
        <taxon>Dikarya</taxon>
        <taxon>Ascomycota</taxon>
        <taxon>Pezizomycotina</taxon>
        <taxon>Eurotiomycetes</taxon>
        <taxon>Eurotiomycetidae</taxon>
        <taxon>Eurotiales</taxon>
        <taxon>Aspergillaceae</taxon>
        <taxon>Penicillium</taxon>
    </lineage>
</organism>
<evidence type="ECO:0000313" key="2">
    <source>
        <dbReference type="Proteomes" id="UP000030686"/>
    </source>
</evidence>
<evidence type="ECO:0000313" key="1">
    <source>
        <dbReference type="EMBL" id="CDM31816.1"/>
    </source>
</evidence>
<name>W6Q776_PENRF</name>
<proteinExistence type="predicted"/>
<accession>W6Q776</accession>
<dbReference type="AlphaFoldDB" id="W6Q776"/>
<dbReference type="Proteomes" id="UP000030686">
    <property type="component" value="Unassembled WGS sequence"/>
</dbReference>
<reference evidence="1" key="1">
    <citation type="journal article" date="2014" name="Nat. Commun.">
        <title>Multiple recent horizontal transfers of a large genomic region in cheese making fungi.</title>
        <authorList>
            <person name="Cheeseman K."/>
            <person name="Ropars J."/>
            <person name="Renault P."/>
            <person name="Dupont J."/>
            <person name="Gouzy J."/>
            <person name="Branca A."/>
            <person name="Abraham A.L."/>
            <person name="Ceppi M."/>
            <person name="Conseiller E."/>
            <person name="Debuchy R."/>
            <person name="Malagnac F."/>
            <person name="Goarin A."/>
            <person name="Silar P."/>
            <person name="Lacoste S."/>
            <person name="Sallet E."/>
            <person name="Bensimon A."/>
            <person name="Giraud T."/>
            <person name="Brygoo Y."/>
        </authorList>
    </citation>
    <scope>NUCLEOTIDE SEQUENCE [LARGE SCALE GENOMIC DNA]</scope>
    <source>
        <strain evidence="1">FM164</strain>
    </source>
</reference>
<dbReference type="EMBL" id="HG792016">
    <property type="protein sequence ID" value="CDM31816.1"/>
    <property type="molecule type" value="Genomic_DNA"/>
</dbReference>